<dbReference type="AlphaFoldDB" id="A0A2T0WN14"/>
<sequence length="92" mass="10434">MSLLYFLFRKQIQDLGLTELYFPVVTGNTWETDSLSSSDCISSQMGKPMTLLNDNGTCVFILLIDCENSLERLLLQVMFQSFLALKFPKGTI</sequence>
<dbReference type="EMBL" id="PVTR01000005">
    <property type="protein sequence ID" value="PRY88075.1"/>
    <property type="molecule type" value="Genomic_DNA"/>
</dbReference>
<comment type="caution">
    <text evidence="1">The sequence shown here is derived from an EMBL/GenBank/DDBJ whole genome shotgun (WGS) entry which is preliminary data.</text>
</comment>
<evidence type="ECO:0000313" key="1">
    <source>
        <dbReference type="EMBL" id="PRY88075.1"/>
    </source>
</evidence>
<reference evidence="1 2" key="1">
    <citation type="submission" date="2018-03" db="EMBL/GenBank/DDBJ databases">
        <title>Genomic Encyclopedia of Archaeal and Bacterial Type Strains, Phase II (KMG-II): from individual species to whole genera.</title>
        <authorList>
            <person name="Goeker M."/>
        </authorList>
    </citation>
    <scope>NUCLEOTIDE SEQUENCE [LARGE SCALE GENOMIC DNA]</scope>
    <source>
        <strain evidence="1 2">DSM 27929</strain>
    </source>
</reference>
<gene>
    <name evidence="1" type="ORF">CLW00_105196</name>
</gene>
<dbReference type="Proteomes" id="UP000238157">
    <property type="component" value="Unassembled WGS sequence"/>
</dbReference>
<name>A0A2T0WN14_9BACT</name>
<accession>A0A2T0WN14</accession>
<proteinExistence type="predicted"/>
<protein>
    <submittedName>
        <fullName evidence="1">Uncharacterized protein</fullName>
    </submittedName>
</protein>
<evidence type="ECO:0000313" key="2">
    <source>
        <dbReference type="Proteomes" id="UP000238157"/>
    </source>
</evidence>
<keyword evidence="2" id="KW-1185">Reference proteome</keyword>
<organism evidence="1 2">
    <name type="scientific">Mongoliibacter ruber</name>
    <dbReference type="NCBI Taxonomy" id="1750599"/>
    <lineage>
        <taxon>Bacteria</taxon>
        <taxon>Pseudomonadati</taxon>
        <taxon>Bacteroidota</taxon>
        <taxon>Cytophagia</taxon>
        <taxon>Cytophagales</taxon>
        <taxon>Cyclobacteriaceae</taxon>
        <taxon>Mongoliibacter</taxon>
    </lineage>
</organism>